<protein>
    <recommendedName>
        <fullName evidence="5">DUF4352 domain-containing protein</fullName>
    </recommendedName>
</protein>
<evidence type="ECO:0000256" key="1">
    <source>
        <dbReference type="SAM" id="Coils"/>
    </source>
</evidence>
<reference evidence="4" key="1">
    <citation type="submission" date="2017-08" db="EMBL/GenBank/DDBJ databases">
        <authorList>
            <person name="Varghese N."/>
            <person name="Submissions S."/>
        </authorList>
    </citation>
    <scope>NUCLEOTIDE SEQUENCE [LARGE SCALE GENOMIC DNA]</scope>
    <source>
        <strain evidence="4">JC22</strain>
    </source>
</reference>
<keyword evidence="1" id="KW-0175">Coiled coil</keyword>
<organism evidence="3 4">
    <name type="scientific">Ureibacillus xyleni</name>
    <dbReference type="NCBI Taxonomy" id="614648"/>
    <lineage>
        <taxon>Bacteria</taxon>
        <taxon>Bacillati</taxon>
        <taxon>Bacillota</taxon>
        <taxon>Bacilli</taxon>
        <taxon>Bacillales</taxon>
        <taxon>Caryophanaceae</taxon>
        <taxon>Ureibacillus</taxon>
    </lineage>
</organism>
<dbReference type="AlphaFoldDB" id="A0A285SWL2"/>
<dbReference type="Gene3D" id="1.20.5.340">
    <property type="match status" value="1"/>
</dbReference>
<gene>
    <name evidence="3" type="ORF">SAMN05880501_10742</name>
</gene>
<evidence type="ECO:0000256" key="2">
    <source>
        <dbReference type="SAM" id="SignalP"/>
    </source>
</evidence>
<accession>A0A285SWL2</accession>
<keyword evidence="2" id="KW-0732">Signal</keyword>
<name>A0A285SWL2_9BACL</name>
<proteinExistence type="predicted"/>
<evidence type="ECO:0000313" key="3">
    <source>
        <dbReference type="EMBL" id="SOC12721.1"/>
    </source>
</evidence>
<dbReference type="EMBL" id="OBMQ01000007">
    <property type="protein sequence ID" value="SOC12721.1"/>
    <property type="molecule type" value="Genomic_DNA"/>
</dbReference>
<feature type="coiled-coil region" evidence="1">
    <location>
        <begin position="58"/>
        <end position="92"/>
    </location>
</feature>
<dbReference type="Proteomes" id="UP000219636">
    <property type="component" value="Unassembled WGS sequence"/>
</dbReference>
<dbReference type="RefSeq" id="WP_097073784.1">
    <property type="nucleotide sequence ID" value="NZ_OBMQ01000007.1"/>
</dbReference>
<evidence type="ECO:0000313" key="4">
    <source>
        <dbReference type="Proteomes" id="UP000219636"/>
    </source>
</evidence>
<sequence length="224" mass="25261">MDKIVKIILTSLTAFLLVFSATNNYTNAASSSNSSNIEKLKKQVNELSGSNIKKDGEIKKLKTQITEKDKKIKSLETELGELKTKIKNLEKQLNPKETPQKDLIKKSDLPYTHTAKNGMSLRINSYEATSGGIKLNITLKNNSTVSDKGDIMTSTWEIYDGKNTLKFLDQDDTFWDIDYLRAGQEVTGDVIYKGLTTTTNTFTLYGSLWQYIDAEEFKLTFSVE</sequence>
<feature type="signal peptide" evidence="2">
    <location>
        <begin position="1"/>
        <end position="28"/>
    </location>
</feature>
<evidence type="ECO:0008006" key="5">
    <source>
        <dbReference type="Google" id="ProtNLM"/>
    </source>
</evidence>
<feature type="chain" id="PRO_5012763992" description="DUF4352 domain-containing protein" evidence="2">
    <location>
        <begin position="29"/>
        <end position="224"/>
    </location>
</feature>
<keyword evidence="4" id="KW-1185">Reference proteome</keyword>